<dbReference type="FunFam" id="3.40.50.1100:FF:000118">
    <property type="entry name" value="Related to CYS4-cystathionine beta-synthase"/>
    <property type="match status" value="1"/>
</dbReference>
<dbReference type="PANTHER" id="PTHR10314">
    <property type="entry name" value="CYSTATHIONINE BETA-SYNTHASE"/>
    <property type="match status" value="1"/>
</dbReference>
<dbReference type="InterPro" id="IPR001216">
    <property type="entry name" value="P-phosphate_BS"/>
</dbReference>
<dbReference type="SUPFAM" id="SSF53686">
    <property type="entry name" value="Tryptophan synthase beta subunit-like PLP-dependent enzymes"/>
    <property type="match status" value="1"/>
</dbReference>
<feature type="domain" description="Tryptophan synthase beta chain-like PALP" evidence="7">
    <location>
        <begin position="152"/>
        <end position="453"/>
    </location>
</feature>
<evidence type="ECO:0000313" key="9">
    <source>
        <dbReference type="Proteomes" id="UP000249723"/>
    </source>
</evidence>
<evidence type="ECO:0000256" key="2">
    <source>
        <dbReference type="ARBA" id="ARBA00005003"/>
    </source>
</evidence>
<dbReference type="InterPro" id="IPR036052">
    <property type="entry name" value="TrpB-like_PALP_sf"/>
</dbReference>
<comment type="catalytic activity">
    <reaction evidence="6">
        <text>L-homocysteine + L-serine = L,L-cystathionine + H2O</text>
        <dbReference type="Rhea" id="RHEA:10112"/>
        <dbReference type="ChEBI" id="CHEBI:15377"/>
        <dbReference type="ChEBI" id="CHEBI:33384"/>
        <dbReference type="ChEBI" id="CHEBI:58161"/>
        <dbReference type="ChEBI" id="CHEBI:58199"/>
        <dbReference type="EC" id="4.2.1.22"/>
    </reaction>
</comment>
<dbReference type="Gene3D" id="3.40.50.1100">
    <property type="match status" value="2"/>
</dbReference>
<evidence type="ECO:0000256" key="1">
    <source>
        <dbReference type="ARBA" id="ARBA00001933"/>
    </source>
</evidence>
<evidence type="ECO:0000313" key="8">
    <source>
        <dbReference type="EMBL" id="SCZ93631.1"/>
    </source>
</evidence>
<dbReference type="PROSITE" id="PS00901">
    <property type="entry name" value="CYS_SYNTHASE"/>
    <property type="match status" value="1"/>
</dbReference>
<dbReference type="OrthoDB" id="10259545at2759"/>
<reference evidence="9" key="1">
    <citation type="submission" date="2016-10" db="EMBL/GenBank/DDBJ databases">
        <authorList>
            <person name="Jeantristanb JTB J.-T."/>
            <person name="Ricardo R."/>
        </authorList>
    </citation>
    <scope>NUCLEOTIDE SEQUENCE [LARGE SCALE GENOMIC DNA]</scope>
</reference>
<dbReference type="Pfam" id="PF00291">
    <property type="entry name" value="PALP"/>
    <property type="match status" value="1"/>
</dbReference>
<name>A0A2X0LJY6_9BASI</name>
<dbReference type="EMBL" id="FMWP01000048">
    <property type="protein sequence ID" value="SCZ93631.1"/>
    <property type="molecule type" value="Genomic_DNA"/>
</dbReference>
<comment type="cofactor">
    <cofactor evidence="1">
        <name>pyridoxal 5'-phosphate</name>
        <dbReference type="ChEBI" id="CHEBI:597326"/>
    </cofactor>
</comment>
<keyword evidence="5" id="KW-0663">Pyridoxal phosphate</keyword>
<protein>
    <recommendedName>
        <fullName evidence="4">cystathionine beta-synthase</fullName>
        <ecNumber evidence="4">4.2.1.22</ecNumber>
    </recommendedName>
</protein>
<sequence length="492" mass="53349">MVRFRRGRPRVYIRHGGRVPAGPSGYPFGARTPISSKISKNKWGKRLQPRYLKHRGNILLLREGFCLALLAVQYCRNETSTDRVRMRARQTLPKLPPWKALFAFDRLRLVLALDYFRPTAFSACSSLHIEPTPPLSIRLMSHPSVIHDNVLSLIGHTPLIRLDKIAAEEGLKCNLYAKVELFNAGGSVKDRIALRMVEQAEKEGRLIPGKSVLVEPSSGNTGVGLALVAAVKGYRCIITMPEKMSIEKENTMVALGAELIRTPTEAAHDSPDSNIGKAKQLLKEIPNAVMLNQYDNENNPDAHYHGTAPEIIEALASTSSSTNSAGASRPSTGKCDLMVAGAGTGGTVTGLSKRLHESNPDVVVLGVDPRGSILARPEQLNELAKGETDQYKIEGIGYDFIPGVLEHATVTRWIKSNDSESFAAARRIIRTEGILCGGSSGSALSGALGFLKSEEGKRNFADVEGKNVVILLADGIRNYISSPWLGADSGAK</sequence>
<dbReference type="Proteomes" id="UP000249723">
    <property type="component" value="Unassembled WGS sequence"/>
</dbReference>
<dbReference type="CDD" id="cd01561">
    <property type="entry name" value="CBS_like"/>
    <property type="match status" value="1"/>
</dbReference>
<dbReference type="InterPro" id="IPR050214">
    <property type="entry name" value="Cys_Synth/Cystath_Beta-Synth"/>
</dbReference>
<comment type="similarity">
    <text evidence="3">Belongs to the cysteine synthase/cystathionine beta-synthase family.</text>
</comment>
<dbReference type="GO" id="GO:0006535">
    <property type="term" value="P:cysteine biosynthetic process from serine"/>
    <property type="evidence" value="ECO:0007669"/>
    <property type="project" value="InterPro"/>
</dbReference>
<evidence type="ECO:0000256" key="4">
    <source>
        <dbReference type="ARBA" id="ARBA00012041"/>
    </source>
</evidence>
<dbReference type="InterPro" id="IPR001926">
    <property type="entry name" value="TrpB-like_PALP"/>
</dbReference>
<accession>A0A2X0LJY6</accession>
<dbReference type="AlphaFoldDB" id="A0A2X0LJY6"/>
<gene>
    <name evidence="8" type="ORF">BZ3500_MVSOF-1268-A1-R1_CHR6-3G08783</name>
</gene>
<proteinExistence type="inferred from homology"/>
<dbReference type="STRING" id="289078.A0A2X0LJY6"/>
<evidence type="ECO:0000256" key="5">
    <source>
        <dbReference type="ARBA" id="ARBA00022898"/>
    </source>
</evidence>
<comment type="pathway">
    <text evidence="2">Amino-acid biosynthesis; L-cysteine biosynthesis; L-cysteine from L-homocysteine and L-serine: step 1/2.</text>
</comment>
<evidence type="ECO:0000256" key="3">
    <source>
        <dbReference type="ARBA" id="ARBA00007103"/>
    </source>
</evidence>
<dbReference type="EC" id="4.2.1.22" evidence="4"/>
<dbReference type="FunFam" id="3.40.50.1100:FF:000003">
    <property type="entry name" value="Cystathionine beta-synthase"/>
    <property type="match status" value="1"/>
</dbReference>
<keyword evidence="9" id="KW-1185">Reference proteome</keyword>
<evidence type="ECO:0000256" key="6">
    <source>
        <dbReference type="ARBA" id="ARBA00047490"/>
    </source>
</evidence>
<evidence type="ECO:0000259" key="7">
    <source>
        <dbReference type="Pfam" id="PF00291"/>
    </source>
</evidence>
<organism evidence="8 9">
    <name type="scientific">Microbotryum saponariae</name>
    <dbReference type="NCBI Taxonomy" id="289078"/>
    <lineage>
        <taxon>Eukaryota</taxon>
        <taxon>Fungi</taxon>
        <taxon>Dikarya</taxon>
        <taxon>Basidiomycota</taxon>
        <taxon>Pucciniomycotina</taxon>
        <taxon>Microbotryomycetes</taxon>
        <taxon>Microbotryales</taxon>
        <taxon>Microbotryaceae</taxon>
        <taxon>Microbotryum</taxon>
    </lineage>
</organism>
<dbReference type="GO" id="GO:0004122">
    <property type="term" value="F:cystathionine beta-synthase activity"/>
    <property type="evidence" value="ECO:0007669"/>
    <property type="project" value="UniProtKB-EC"/>
</dbReference>